<evidence type="ECO:0000313" key="3">
    <source>
        <dbReference type="Proteomes" id="UP000318594"/>
    </source>
</evidence>
<reference evidence="2 3" key="1">
    <citation type="submission" date="2019-06" db="EMBL/GenBank/DDBJ databases">
        <title>Complete genome sequence of Cutibacterium acnes subsp. acnes NBRC 107605.</title>
        <authorList>
            <person name="Miura T."/>
            <person name="Furukawa M."/>
            <person name="Shimamura M."/>
            <person name="Ohyama Y."/>
            <person name="Yamazoe A."/>
            <person name="Kawasaki H."/>
        </authorList>
    </citation>
    <scope>NUCLEOTIDE SEQUENCE [LARGE SCALE GENOMIC DNA]</scope>
    <source>
        <strain evidence="2 3">NBRC 107605</strain>
    </source>
</reference>
<keyword evidence="3" id="KW-1185">Reference proteome</keyword>
<organism evidence="2 3">
    <name type="scientific">Cutibacterium acnes subsp. acnes</name>
    <dbReference type="NCBI Taxonomy" id="1734925"/>
    <lineage>
        <taxon>Bacteria</taxon>
        <taxon>Bacillati</taxon>
        <taxon>Actinomycetota</taxon>
        <taxon>Actinomycetes</taxon>
        <taxon>Propionibacteriales</taxon>
        <taxon>Propionibacteriaceae</taxon>
        <taxon>Cutibacterium</taxon>
    </lineage>
</organism>
<feature type="signal peptide" evidence="1">
    <location>
        <begin position="1"/>
        <end position="31"/>
    </location>
</feature>
<name>A0ABM7H0P3_CUTAC</name>
<feature type="chain" id="PRO_5046848634" description="Adhesin" evidence="1">
    <location>
        <begin position="32"/>
        <end position="193"/>
    </location>
</feature>
<sequence>MRRSRIAVAAATATALVGSIAAITPSPQAEASSNRPRSVAQAAIATDGKGIINKDCRDAVINDAKLRAAIAGALVKAGFSSADAVALAPRIAREMAKEGVLLINHHKLKALIGAQVGLLTDAKIQRAAAAVDLGIKATLAATIIPNALHSAAFKDAVVANLVAAGVDKKLAKATAVAIAATALNPALGPIAKD</sequence>
<protein>
    <recommendedName>
        <fullName evidence="4">Adhesin</fullName>
    </recommendedName>
</protein>
<evidence type="ECO:0000256" key="1">
    <source>
        <dbReference type="SAM" id="SignalP"/>
    </source>
</evidence>
<dbReference type="Proteomes" id="UP000318594">
    <property type="component" value="Chromosome"/>
</dbReference>
<proteinExistence type="predicted"/>
<evidence type="ECO:0008006" key="4">
    <source>
        <dbReference type="Google" id="ProtNLM"/>
    </source>
</evidence>
<gene>
    <name evidence="2" type="ORF">CacPP4_20220</name>
</gene>
<evidence type="ECO:0000313" key="2">
    <source>
        <dbReference type="EMBL" id="BBK85407.1"/>
    </source>
</evidence>
<accession>A0ABM7H0P3</accession>
<dbReference type="EMBL" id="AP019723">
    <property type="protein sequence ID" value="BBK85407.1"/>
    <property type="molecule type" value="Genomic_DNA"/>
</dbReference>
<keyword evidence="1" id="KW-0732">Signal</keyword>